<proteinExistence type="predicted"/>
<dbReference type="Proteomes" id="UP000034164">
    <property type="component" value="Unassembled WGS sequence"/>
</dbReference>
<gene>
    <name evidence="1" type="ORF">EMCG_06286</name>
</gene>
<dbReference type="VEuPathDB" id="FungiDB:EMCG_06286"/>
<sequence>MSEIGQRGTPEKVTIIHGLGQIKDMSNFEKLLLGVADFTSQFLRKWLHYPDDGDVEAFNTL</sequence>
<dbReference type="AlphaFoldDB" id="A0A0G2J6Z8"/>
<name>A0A0G2J6Z8_9EURO</name>
<reference evidence="2" key="1">
    <citation type="journal article" date="2015" name="PLoS Genet.">
        <title>The dynamic genome and transcriptome of the human fungal pathogen Blastomyces and close relative Emmonsia.</title>
        <authorList>
            <person name="Munoz J.F."/>
            <person name="Gauthier G.M."/>
            <person name="Desjardins C.A."/>
            <person name="Gallo J.E."/>
            <person name="Holder J."/>
            <person name="Sullivan T.D."/>
            <person name="Marty A.J."/>
            <person name="Carmen J.C."/>
            <person name="Chen Z."/>
            <person name="Ding L."/>
            <person name="Gujja S."/>
            <person name="Magrini V."/>
            <person name="Misas E."/>
            <person name="Mitreva M."/>
            <person name="Priest M."/>
            <person name="Saif S."/>
            <person name="Whiston E.A."/>
            <person name="Young S."/>
            <person name="Zeng Q."/>
            <person name="Goldman W.E."/>
            <person name="Mardis E.R."/>
            <person name="Taylor J.W."/>
            <person name="McEwen J.G."/>
            <person name="Clay O.K."/>
            <person name="Klein B.S."/>
            <person name="Cuomo C.A."/>
        </authorList>
    </citation>
    <scope>NUCLEOTIDE SEQUENCE [LARGE SCALE GENOMIC DNA]</scope>
    <source>
        <strain evidence="2">UAMH 3008</strain>
    </source>
</reference>
<comment type="caution">
    <text evidence="1">The sequence shown here is derived from an EMBL/GenBank/DDBJ whole genome shotgun (WGS) entry which is preliminary data.</text>
</comment>
<evidence type="ECO:0000313" key="2">
    <source>
        <dbReference type="Proteomes" id="UP000034164"/>
    </source>
</evidence>
<organism evidence="1 2">
    <name type="scientific">[Emmonsia] crescens</name>
    <dbReference type="NCBI Taxonomy" id="73230"/>
    <lineage>
        <taxon>Eukaryota</taxon>
        <taxon>Fungi</taxon>
        <taxon>Dikarya</taxon>
        <taxon>Ascomycota</taxon>
        <taxon>Pezizomycotina</taxon>
        <taxon>Eurotiomycetes</taxon>
        <taxon>Eurotiomycetidae</taxon>
        <taxon>Onygenales</taxon>
        <taxon>Ajellomycetaceae</taxon>
        <taxon>Emergomyces</taxon>
    </lineage>
</organism>
<accession>A0A0G2J6Z8</accession>
<dbReference type="EMBL" id="LCZI01000155">
    <property type="protein sequence ID" value="KKZ68074.1"/>
    <property type="molecule type" value="Genomic_DNA"/>
</dbReference>
<evidence type="ECO:0000313" key="1">
    <source>
        <dbReference type="EMBL" id="KKZ68074.1"/>
    </source>
</evidence>
<protein>
    <submittedName>
        <fullName evidence="1">Uncharacterized protein</fullName>
    </submittedName>
</protein>